<comment type="caution">
    <text evidence="1">The sequence shown here is derived from an EMBL/GenBank/DDBJ whole genome shotgun (WGS) entry which is preliminary data.</text>
</comment>
<organism evidence="1 2">
    <name type="scientific">Melia azedarach</name>
    <name type="common">Chinaberry tree</name>
    <dbReference type="NCBI Taxonomy" id="155640"/>
    <lineage>
        <taxon>Eukaryota</taxon>
        <taxon>Viridiplantae</taxon>
        <taxon>Streptophyta</taxon>
        <taxon>Embryophyta</taxon>
        <taxon>Tracheophyta</taxon>
        <taxon>Spermatophyta</taxon>
        <taxon>Magnoliopsida</taxon>
        <taxon>eudicotyledons</taxon>
        <taxon>Gunneridae</taxon>
        <taxon>Pentapetalae</taxon>
        <taxon>rosids</taxon>
        <taxon>malvids</taxon>
        <taxon>Sapindales</taxon>
        <taxon>Meliaceae</taxon>
        <taxon>Melia</taxon>
    </lineage>
</organism>
<gene>
    <name evidence="1" type="ORF">OWV82_001711</name>
</gene>
<dbReference type="EMBL" id="CM051394">
    <property type="protein sequence ID" value="KAJ4728838.1"/>
    <property type="molecule type" value="Genomic_DNA"/>
</dbReference>
<reference evidence="1 2" key="1">
    <citation type="journal article" date="2023" name="Science">
        <title>Complex scaffold remodeling in plant triterpene biosynthesis.</title>
        <authorList>
            <person name="De La Pena R."/>
            <person name="Hodgson H."/>
            <person name="Liu J.C."/>
            <person name="Stephenson M.J."/>
            <person name="Martin A.C."/>
            <person name="Owen C."/>
            <person name="Harkess A."/>
            <person name="Leebens-Mack J."/>
            <person name="Jimenez L.E."/>
            <person name="Osbourn A."/>
            <person name="Sattely E.S."/>
        </authorList>
    </citation>
    <scope>NUCLEOTIDE SEQUENCE [LARGE SCALE GENOMIC DNA]</scope>
    <source>
        <strain evidence="2">cv. JPN11</strain>
        <tissue evidence="1">Leaf</tissue>
    </source>
</reference>
<protein>
    <submittedName>
        <fullName evidence="1">Glutamate-1-semialdehyde 2,1-aminomutase 2, chloroplastic-like protein</fullName>
    </submittedName>
</protein>
<keyword evidence="2" id="KW-1185">Reference proteome</keyword>
<sequence>MVEYFGITPDLTTLGKIVGGGFPVGAYRGRDVMGMVAPAGPVYQPGTFSGNPLAMAAGIQTLKLLKEPGTYEYLDKITSELVKGIIDAGKKAGHAIRGGYISGMFGFFFTKGPVYNFKDAKISDTAKFARFHKGMLEEVYIFHLHHLRLGLQA</sequence>
<accession>A0ACC1YZB4</accession>
<evidence type="ECO:0000313" key="1">
    <source>
        <dbReference type="EMBL" id="KAJ4728838.1"/>
    </source>
</evidence>
<proteinExistence type="predicted"/>
<evidence type="ECO:0000313" key="2">
    <source>
        <dbReference type="Proteomes" id="UP001164539"/>
    </source>
</evidence>
<dbReference type="Proteomes" id="UP001164539">
    <property type="component" value="Chromosome 1"/>
</dbReference>
<name>A0ACC1YZB4_MELAZ</name>